<feature type="compositionally biased region" description="Polar residues" evidence="1">
    <location>
        <begin position="456"/>
        <end position="471"/>
    </location>
</feature>
<evidence type="ECO:0000259" key="2">
    <source>
        <dbReference type="PROSITE" id="PS50812"/>
    </source>
</evidence>
<feature type="compositionally biased region" description="Acidic residues" evidence="1">
    <location>
        <begin position="320"/>
        <end position="330"/>
    </location>
</feature>
<name>A0ABM1MV17_NICVS</name>
<feature type="compositionally biased region" description="Basic and acidic residues" evidence="1">
    <location>
        <begin position="331"/>
        <end position="352"/>
    </location>
</feature>
<feature type="region of interest" description="Disordered" evidence="1">
    <location>
        <begin position="219"/>
        <end position="255"/>
    </location>
</feature>
<sequence length="2855" mass="318240">MSEPEPVQYTHGDIVWVKLRFCWWPGEVVEYDKLPENVRDELQFKKMPLAIVTFFQEDSYEYIKNTNHIFSYNCLRKDEFIKKGMDLQRAKNPFMKKFSSDIIVAEKMTHGNENILSDPKYGPPKPKESYEGIFPSPNKKPKDKLKRLSGKGSPGRKKAAEPFVTHPRFVGHDDHQVRMLIQSPDKVQEQVDNNTYTCQTCGFSSNRLGVIMIHNKTHISSPGMGKKAKRTPIKKVNKRGPFRIPHSNTSSIDEDIARIEQGLSITEDDFSSHEDEEDEDQPKVKRKKVTLKGKKSGKKPKVDSKAKEEKKTDIRVDLLAEWDDEEEEGTEEKVDESATKVEDKATEDKAATNEDAFSAAVEEEKVSDDKTISEDKPVDDKSTEVKESTSEEVDKSSCDFKETQEKVDSETTVNLDKRKSAEPTEDPNLPTAEDDANRTIDNQSNSETLTEKTTPEPDTSSFKELMETTTLPELPEMPATLKCEQNFHNSKTIKFPDKTESPPASATKLTNPKKRFVKSFEETMEKENGNKKSKIDPVVEDTPCKSIVLSNKSFEDFQCSLLNTGIVTETETLLKDEQIGASSSSSMEVDMVCASPIDKKIDKMDSKKETRSSKKDLKLKSDVLEDNKKDSRTPTRELRRDKKSKDSKDVSIKVTEVLEEKKEDVKVKEQKPEKVIAKEEDSKFHGRRSLREKRQSKLTREASKESDVEDKVVEEIEEPPKQESESKIILEEKAKEDKNGANQKAKMEGKSGKKKVKTVFEEEIKGKREEVKEKSSGLKDIKNIDAEEEAKPKKEEAKNVKKLDFEAALESADTVFNESKRRKKHSESQTKDKPEVEKSKKSSKIESAKHDLQDDLPNKAGKSNRLSKGADVKVKKVSKVETDAIEKTIKEDTEKSKSKISETVREPEKEKRDKEEEPEKEEILNETKQIKKLARASKNDQKDPEDVVENIDFTPSKRKKTSKLDVLKDVDALETPKESKDEVAKPSRSMRSGVKKQLVDEAALKVIIGAIKKRDVTNQSIIKDAVEDKKKVEDHSKIVKKLDPKEDSSEKSEILKRNLRSKKTETKDVQMPEVDVKCDNLENSEKVLVEQDIKDSPDLDIAKLQVPVVEDNTEVTSTLQTGSEEVSMSCVDVKEAEIPMVELPTVLPKEIEELIEKKEAPIKDIKVISQPLAQEESTSVVENIVEKSNVNIVEKEDIELRHVSVKLNKREKRRDRTSSRLSDQRAKKYGAIEEMFKSSDLQASNSKKEQQTEKVEDSPAIEPLKNQDVKDESKNEKKDGVSFEWLEGQNFDINLKSYNIPDEQIVCNDEKVESKQEIREQQDETPRSTEENKIELNEIDKVVPHVEKEESKEIEAETIQLDNSIKKPEPEVSNELKVQENVAVDYTDIDIVENIESENPENKLETDIEESYINLDMLKEDLAVPSTITENKEQNLIVQNVEIIENVDQITLPVDGIFENKEESTKTEEKEIILEIPENKVEIDEIKEFLETTLDKKEDVEKIEEPSDACKIDKKPEELSSIKKSKRVTSDLNVEQLFETICGSSKLKGKSALKAKSPKKIETVSDAHGLDPIIESESKCSLIPKSVEVSKLKNQLMTKLQENKKPTGRQRTRSEDVKSREFNDIVGILPPKRSRESSTDKSLRRLSLQTHDVSTDKNVEAAIEATSIVEEEKKIDELQCEKKNVDETIEFDVKNIIEEVLDRTENILPIVTPLLPQLSELVPDEKELSIEKNLTVVSASDLGDGQVEIANIPIIEEGTIKATTIVDFTETEEIRAPPPSSEMDIEKQMEDIVGGSLGFSDPIKKSDSDPNKSKGVSQSKLMEILADVNIESQEKVKSPIPKIPNPKFDITPAKPKTKLVVRTSLPSGSKSNKATILSEKIIKPASTESSSVSVQKITSKRSFEDYEDIDAYIIKKTAKVAAIENSPELIKKPLLAAKSKPKIINQTIITPAGKVIQPIISKTDDNVFDIDNMPIVLTDQLLTPESIENMQIIVQDTAQVPNKTIKKIVPQTQPQVKILNKSMPTSFRSLTPGKTFIKHIKPTQKVYQTSTPSGLKHSPTIISQAGKPGKFVIVPPESSTPTGSKYTVGKRPFIKKSPAILSSPTSKLQNVSSEPRGNKIMIVTNNQGQQSRVLLTPAQQKKIGYQTPIKKPTTIKGIVQKDSSKSPNIISQTIINSKGQITTTNTGLYTTPGTSMSQIRKTKIEPKKILGQKLLLHSQIKGPTGQQRTIIIKNPQGQTVKKIQGTDDALLEKQVAEQIEAINRAAGTKTNYKQVALKRASYPGKKPESKVSVNKQVFLNTSASTKTTTIPPLAPISPTKKMETTKILKPTPSVVREAEKQETIQAKQETDTKRTPHQLVIQDALGNQTTITEGQILALPSETVDGQPQSYMLVTLDETGNLTPLNNEALMSLDPNLGGDLSNMVLQIDQNETTTSVTPTTTIVSPAPAPEPIEKIKVEPTPPPPVVEPTPTTSADQNSSIPGLSINNGDTNQQLIITGDPASTQKFLESLTEGNADLANLLANAEGNILIQADGQQILINNDSENQMLLALNPDSLGGDNSAIFANQTPKNQDILAAALADTDVFQQEQQSLVPKVTQSQLSPGSGLYPMNVNNVLETSTMNSPIMSPLEIPSTNSKKIEADILSQVPKNVDLPITITDPNISQTVSQQQVALMASSDLELPLAIQDVVAVTSAGLNSPSFGYSLPSLDEKPFTGSISMPLLTEDPEDAASSLPNEIIQKDKSKLPVKEEYLLSTMSTQMCSSLSEPPPDMFDFDNMDPTFELEQKDVDIPVTSSDGFGVDKIHSPGAISTDDSVEIPVQPEIVTNTGSGSPKRSLDRKDDDVEESEKKKSKVD</sequence>
<accession>A0ABM1MV17</accession>
<feature type="compositionally biased region" description="Basic and acidic residues" evidence="1">
    <location>
        <begin position="597"/>
        <end position="684"/>
    </location>
</feature>
<feature type="domain" description="PWWP" evidence="2">
    <location>
        <begin position="11"/>
        <end position="63"/>
    </location>
</feature>
<feature type="region of interest" description="Disordered" evidence="1">
    <location>
        <begin position="267"/>
        <end position="474"/>
    </location>
</feature>
<feature type="region of interest" description="Disordered" evidence="1">
    <location>
        <begin position="1234"/>
        <end position="1278"/>
    </location>
</feature>
<dbReference type="InterPro" id="IPR000313">
    <property type="entry name" value="PWWP_dom"/>
</dbReference>
<protein>
    <submittedName>
        <fullName evidence="4">Titin-like</fullName>
    </submittedName>
</protein>
<feature type="compositionally biased region" description="Basic and acidic residues" evidence="1">
    <location>
        <begin position="362"/>
        <end position="422"/>
    </location>
</feature>
<feature type="compositionally biased region" description="Basic and acidic residues" evidence="1">
    <location>
        <begin position="1802"/>
        <end position="1812"/>
    </location>
</feature>
<feature type="compositionally biased region" description="Polar residues" evidence="1">
    <location>
        <begin position="2824"/>
        <end position="2833"/>
    </location>
</feature>
<dbReference type="Pfam" id="PF00855">
    <property type="entry name" value="PWWP"/>
    <property type="match status" value="1"/>
</dbReference>
<dbReference type="Gene3D" id="2.30.30.140">
    <property type="match status" value="1"/>
</dbReference>
<organism evidence="3 4">
    <name type="scientific">Nicrophorus vespilloides</name>
    <name type="common">Boreal carrion beetle</name>
    <dbReference type="NCBI Taxonomy" id="110193"/>
    <lineage>
        <taxon>Eukaryota</taxon>
        <taxon>Metazoa</taxon>
        <taxon>Ecdysozoa</taxon>
        <taxon>Arthropoda</taxon>
        <taxon>Hexapoda</taxon>
        <taxon>Insecta</taxon>
        <taxon>Pterygota</taxon>
        <taxon>Neoptera</taxon>
        <taxon>Endopterygota</taxon>
        <taxon>Coleoptera</taxon>
        <taxon>Polyphaga</taxon>
        <taxon>Staphyliniformia</taxon>
        <taxon>Silphidae</taxon>
        <taxon>Nicrophorinae</taxon>
        <taxon>Nicrophorus</taxon>
    </lineage>
</organism>
<feature type="compositionally biased region" description="Acidic residues" evidence="1">
    <location>
        <begin position="267"/>
        <end position="280"/>
    </location>
</feature>
<keyword evidence="3" id="KW-1185">Reference proteome</keyword>
<dbReference type="GeneID" id="108564040"/>
<dbReference type="CDD" id="cd05162">
    <property type="entry name" value="PWWP"/>
    <property type="match status" value="1"/>
</dbReference>
<feature type="compositionally biased region" description="Basic and acidic residues" evidence="1">
    <location>
        <begin position="758"/>
        <end position="805"/>
    </location>
</feature>
<proteinExistence type="predicted"/>
<feature type="compositionally biased region" description="Basic and acidic residues" evidence="1">
    <location>
        <begin position="962"/>
        <end position="985"/>
    </location>
</feature>
<feature type="compositionally biased region" description="Basic and acidic residues" evidence="1">
    <location>
        <begin position="826"/>
        <end position="857"/>
    </location>
</feature>
<reference evidence="4" key="1">
    <citation type="submission" date="2025-08" db="UniProtKB">
        <authorList>
            <consortium name="RefSeq"/>
        </authorList>
    </citation>
    <scope>IDENTIFICATION</scope>
    <source>
        <tissue evidence="4">Whole Larva</tissue>
    </source>
</reference>
<feature type="region of interest" description="Disordered" evidence="1">
    <location>
        <begin position="1797"/>
        <end position="1817"/>
    </location>
</feature>
<feature type="compositionally biased region" description="Basic residues" evidence="1">
    <location>
        <begin position="226"/>
        <end position="241"/>
    </location>
</feature>
<feature type="region of interest" description="Disordered" evidence="1">
    <location>
        <begin position="113"/>
        <end position="159"/>
    </location>
</feature>
<feature type="region of interest" description="Disordered" evidence="1">
    <location>
        <begin position="2455"/>
        <end position="2486"/>
    </location>
</feature>
<feature type="compositionally biased region" description="Polar residues" evidence="1">
    <location>
        <begin position="2474"/>
        <end position="2486"/>
    </location>
</feature>
<evidence type="ECO:0000256" key="1">
    <source>
        <dbReference type="SAM" id="MobiDB-lite"/>
    </source>
</evidence>
<feature type="compositionally biased region" description="Basic and acidic residues" evidence="1">
    <location>
        <begin position="2835"/>
        <end position="2855"/>
    </location>
</feature>
<feature type="compositionally biased region" description="Basic and acidic residues" evidence="1">
    <location>
        <begin position="868"/>
        <end position="929"/>
    </location>
</feature>
<evidence type="ECO:0000313" key="3">
    <source>
        <dbReference type="Proteomes" id="UP000695000"/>
    </source>
</evidence>
<feature type="region of interest" description="Disordered" evidence="1">
    <location>
        <begin position="492"/>
        <end position="515"/>
    </location>
</feature>
<feature type="compositionally biased region" description="Basic residues" evidence="1">
    <location>
        <begin position="284"/>
        <end position="299"/>
    </location>
</feature>
<feature type="region of interest" description="Disordered" evidence="1">
    <location>
        <begin position="1032"/>
        <end position="1071"/>
    </location>
</feature>
<feature type="compositionally biased region" description="Basic and acidic residues" evidence="1">
    <location>
        <begin position="1246"/>
        <end position="1257"/>
    </location>
</feature>
<evidence type="ECO:0000313" key="4">
    <source>
        <dbReference type="RefSeq" id="XP_017778417.1"/>
    </source>
</evidence>
<feature type="region of interest" description="Disordered" evidence="1">
    <location>
        <begin position="578"/>
        <end position="995"/>
    </location>
</feature>
<gene>
    <name evidence="4" type="primary">LOC108564040</name>
</gene>
<dbReference type="Proteomes" id="UP000695000">
    <property type="component" value="Unplaced"/>
</dbReference>
<feature type="region of interest" description="Disordered" evidence="1">
    <location>
        <begin position="1311"/>
        <end position="1331"/>
    </location>
</feature>
<feature type="compositionally biased region" description="Polar residues" evidence="1">
    <location>
        <begin position="439"/>
        <end position="448"/>
    </location>
</feature>
<dbReference type="PROSITE" id="PS50812">
    <property type="entry name" value="PWWP"/>
    <property type="match status" value="1"/>
</dbReference>
<feature type="compositionally biased region" description="Basic residues" evidence="1">
    <location>
        <begin position="139"/>
        <end position="157"/>
    </location>
</feature>
<feature type="region of interest" description="Disordered" evidence="1">
    <location>
        <begin position="2793"/>
        <end position="2855"/>
    </location>
</feature>
<feature type="compositionally biased region" description="Basic and acidic residues" evidence="1">
    <location>
        <begin position="692"/>
        <end position="751"/>
    </location>
</feature>
<feature type="compositionally biased region" description="Basic and acidic residues" evidence="1">
    <location>
        <begin position="300"/>
        <end position="318"/>
    </location>
</feature>
<dbReference type="RefSeq" id="XP_017778417.1">
    <property type="nucleotide sequence ID" value="XM_017922928.1"/>
</dbReference>
<dbReference type="SUPFAM" id="SSF63748">
    <property type="entry name" value="Tudor/PWWP/MBT"/>
    <property type="match status" value="1"/>
</dbReference>
<feature type="compositionally biased region" description="Basic and acidic residues" evidence="1">
    <location>
        <begin position="1265"/>
        <end position="1278"/>
    </location>
</feature>